<accession>A0AAW2KJB3</accession>
<comment type="caution">
    <text evidence="1">The sequence shown here is derived from an EMBL/GenBank/DDBJ whole genome shotgun (WGS) entry which is preliminary data.</text>
</comment>
<name>A0AAW2KJB3_SESRA</name>
<evidence type="ECO:0000313" key="1">
    <source>
        <dbReference type="EMBL" id="KAL0307095.1"/>
    </source>
</evidence>
<reference evidence="1" key="2">
    <citation type="journal article" date="2024" name="Plant">
        <title>Genomic evolution and insights into agronomic trait innovations of Sesamum species.</title>
        <authorList>
            <person name="Miao H."/>
            <person name="Wang L."/>
            <person name="Qu L."/>
            <person name="Liu H."/>
            <person name="Sun Y."/>
            <person name="Le M."/>
            <person name="Wang Q."/>
            <person name="Wei S."/>
            <person name="Zheng Y."/>
            <person name="Lin W."/>
            <person name="Duan Y."/>
            <person name="Cao H."/>
            <person name="Xiong S."/>
            <person name="Wang X."/>
            <person name="Wei L."/>
            <person name="Li C."/>
            <person name="Ma Q."/>
            <person name="Ju M."/>
            <person name="Zhao R."/>
            <person name="Li G."/>
            <person name="Mu C."/>
            <person name="Tian Q."/>
            <person name="Mei H."/>
            <person name="Zhang T."/>
            <person name="Gao T."/>
            <person name="Zhang H."/>
        </authorList>
    </citation>
    <scope>NUCLEOTIDE SEQUENCE</scope>
    <source>
        <strain evidence="1">G02</strain>
    </source>
</reference>
<gene>
    <name evidence="1" type="ORF">Sradi_6126800</name>
</gene>
<dbReference type="EMBL" id="JACGWJ010000028">
    <property type="protein sequence ID" value="KAL0307095.1"/>
    <property type="molecule type" value="Genomic_DNA"/>
</dbReference>
<dbReference type="AlphaFoldDB" id="A0AAW2KJB3"/>
<dbReference type="PANTHER" id="PTHR11439">
    <property type="entry name" value="GAG-POL-RELATED RETROTRANSPOSON"/>
    <property type="match status" value="1"/>
</dbReference>
<protein>
    <submittedName>
        <fullName evidence="1">Uncharacterized protein</fullName>
    </submittedName>
</protein>
<reference evidence="1" key="1">
    <citation type="submission" date="2020-06" db="EMBL/GenBank/DDBJ databases">
        <authorList>
            <person name="Li T."/>
            <person name="Hu X."/>
            <person name="Zhang T."/>
            <person name="Song X."/>
            <person name="Zhang H."/>
            <person name="Dai N."/>
            <person name="Sheng W."/>
            <person name="Hou X."/>
            <person name="Wei L."/>
        </authorList>
    </citation>
    <scope>NUCLEOTIDE SEQUENCE</scope>
    <source>
        <strain evidence="1">G02</strain>
        <tissue evidence="1">Leaf</tissue>
    </source>
</reference>
<organism evidence="1">
    <name type="scientific">Sesamum radiatum</name>
    <name type="common">Black benniseed</name>
    <dbReference type="NCBI Taxonomy" id="300843"/>
    <lineage>
        <taxon>Eukaryota</taxon>
        <taxon>Viridiplantae</taxon>
        <taxon>Streptophyta</taxon>
        <taxon>Embryophyta</taxon>
        <taxon>Tracheophyta</taxon>
        <taxon>Spermatophyta</taxon>
        <taxon>Magnoliopsida</taxon>
        <taxon>eudicotyledons</taxon>
        <taxon>Gunneridae</taxon>
        <taxon>Pentapetalae</taxon>
        <taxon>asterids</taxon>
        <taxon>lamiids</taxon>
        <taxon>Lamiales</taxon>
        <taxon>Pedaliaceae</taxon>
        <taxon>Sesamum</taxon>
    </lineage>
</organism>
<dbReference type="CDD" id="cd09272">
    <property type="entry name" value="RNase_HI_RT_Ty1"/>
    <property type="match status" value="1"/>
</dbReference>
<dbReference type="PANTHER" id="PTHR11439:SF486">
    <property type="entry name" value="RLK (RECEPTOR-LIKE KINASE) PROTEIN, PUTATIVE-RELATED"/>
    <property type="match status" value="1"/>
</dbReference>
<sequence length="180" mass="20148">MDMGLFYSKASNYDLVGYADPGYLSYPHSGGSQTGYLFLCGGTTISWRSMKQTITATSSNHAEIIAIHEASRECVWLRSMIQHILGTCELSLEKTIPTILYEDNATCIAQLKEVYIKGGRTKHILPKFFFTHDLQKNGDIDVQQVRSSENLVDLFTKALPTAIFEKLVYNIGVGHFKDLS</sequence>
<proteinExistence type="predicted"/>